<comment type="catalytic activity">
    <reaction evidence="11">
        <text>L-seryl-[protein] + ATP = O-phospho-L-seryl-[protein] + ADP + H(+)</text>
        <dbReference type="Rhea" id="RHEA:17989"/>
        <dbReference type="Rhea" id="RHEA-COMP:9863"/>
        <dbReference type="Rhea" id="RHEA-COMP:11604"/>
        <dbReference type="ChEBI" id="CHEBI:15378"/>
        <dbReference type="ChEBI" id="CHEBI:29999"/>
        <dbReference type="ChEBI" id="CHEBI:30616"/>
        <dbReference type="ChEBI" id="CHEBI:83421"/>
        <dbReference type="ChEBI" id="CHEBI:456216"/>
        <dbReference type="EC" id="2.7.11.1"/>
    </reaction>
</comment>
<sequence length="266" mass="30932">MDYEDKIEEKLRRREYKLEKEQRYLRKRSELDEVLEEVFDRVTLMTIYELMNDGVIEDLYGVISTGKESRIYYARNKQGEELAVKIYLVTSAEFKRNRLGYVVDDPRFKRIPGDFRKFINLWAQRELKNLEEAYNAGVKVPKPYFVRRNVLGMQFLGVDGSRYPLLHEVEEDMDFNELYGKTLSVVADLYQKAGMVHGDLSQFNVMVTDGPEVYLIDLAQAVGIKHPMAEALLIHGLETLTRFFAKKGVDVEDLDTLMMFVKGGAE</sequence>
<dbReference type="InterPro" id="IPR000719">
    <property type="entry name" value="Prot_kinase_dom"/>
</dbReference>
<protein>
    <recommendedName>
        <fullName evidence="2">non-specific serine/threonine protein kinase</fullName>
        <ecNumber evidence="2">2.7.11.1</ecNumber>
    </recommendedName>
</protein>
<evidence type="ECO:0000256" key="7">
    <source>
        <dbReference type="ARBA" id="ARBA00022777"/>
    </source>
</evidence>
<evidence type="ECO:0000256" key="9">
    <source>
        <dbReference type="ARBA" id="ARBA00022842"/>
    </source>
</evidence>
<dbReference type="GO" id="GO:0004674">
    <property type="term" value="F:protein serine/threonine kinase activity"/>
    <property type="evidence" value="ECO:0007669"/>
    <property type="project" value="UniProtKB-KW"/>
</dbReference>
<accession>A0A832ZVT4</accession>
<proteinExistence type="inferred from homology"/>
<evidence type="ECO:0000313" key="14">
    <source>
        <dbReference type="Proteomes" id="UP000608579"/>
    </source>
</evidence>
<organism evidence="13 14">
    <name type="scientific">Caldiarchaeum subterraneum</name>
    <dbReference type="NCBI Taxonomy" id="311458"/>
    <lineage>
        <taxon>Archaea</taxon>
        <taxon>Nitrososphaerota</taxon>
        <taxon>Candidatus Caldarchaeales</taxon>
        <taxon>Candidatus Caldarchaeaceae</taxon>
        <taxon>Candidatus Caldarchaeum</taxon>
    </lineage>
</organism>
<dbReference type="SUPFAM" id="SSF56112">
    <property type="entry name" value="Protein kinase-like (PK-like)"/>
    <property type="match status" value="1"/>
</dbReference>
<comment type="caution">
    <text evidence="13">The sequence shown here is derived from an EMBL/GenBank/DDBJ whole genome shotgun (WGS) entry which is preliminary data.</text>
</comment>
<comment type="catalytic activity">
    <reaction evidence="10">
        <text>L-threonyl-[protein] + ATP = O-phospho-L-threonyl-[protein] + ADP + H(+)</text>
        <dbReference type="Rhea" id="RHEA:46608"/>
        <dbReference type="Rhea" id="RHEA-COMP:11060"/>
        <dbReference type="Rhea" id="RHEA-COMP:11605"/>
        <dbReference type="ChEBI" id="CHEBI:15378"/>
        <dbReference type="ChEBI" id="CHEBI:30013"/>
        <dbReference type="ChEBI" id="CHEBI:30616"/>
        <dbReference type="ChEBI" id="CHEBI:61977"/>
        <dbReference type="ChEBI" id="CHEBI:456216"/>
        <dbReference type="EC" id="2.7.11.1"/>
    </reaction>
</comment>
<dbReference type="PROSITE" id="PS50011">
    <property type="entry name" value="PROTEIN_KINASE_DOM"/>
    <property type="match status" value="1"/>
</dbReference>
<dbReference type="EC" id="2.7.11.1" evidence="2"/>
<keyword evidence="3" id="KW-0723">Serine/threonine-protein kinase</keyword>
<keyword evidence="9" id="KW-0460">Magnesium</keyword>
<dbReference type="InterPro" id="IPR000687">
    <property type="entry name" value="RIO_kinase"/>
</dbReference>
<dbReference type="GO" id="GO:0005524">
    <property type="term" value="F:ATP binding"/>
    <property type="evidence" value="ECO:0007669"/>
    <property type="project" value="UniProtKB-KW"/>
</dbReference>
<dbReference type="Gene3D" id="3.30.200.20">
    <property type="entry name" value="Phosphorylase Kinase, domain 1"/>
    <property type="match status" value="1"/>
</dbReference>
<evidence type="ECO:0000256" key="6">
    <source>
        <dbReference type="ARBA" id="ARBA00022741"/>
    </source>
</evidence>
<gene>
    <name evidence="13" type="ORF">EYH45_04460</name>
</gene>
<dbReference type="Pfam" id="PF01163">
    <property type="entry name" value="RIO1"/>
    <property type="match status" value="1"/>
</dbReference>
<evidence type="ECO:0000256" key="3">
    <source>
        <dbReference type="ARBA" id="ARBA00022527"/>
    </source>
</evidence>
<evidence type="ECO:0000313" key="13">
    <source>
        <dbReference type="EMBL" id="HIQ29799.1"/>
    </source>
</evidence>
<dbReference type="Gene3D" id="1.10.510.10">
    <property type="entry name" value="Transferase(Phosphotransferase) domain 1"/>
    <property type="match status" value="1"/>
</dbReference>
<dbReference type="GO" id="GO:0046872">
    <property type="term" value="F:metal ion binding"/>
    <property type="evidence" value="ECO:0007669"/>
    <property type="project" value="UniProtKB-KW"/>
</dbReference>
<evidence type="ECO:0000256" key="2">
    <source>
        <dbReference type="ARBA" id="ARBA00012513"/>
    </source>
</evidence>
<comment type="similarity">
    <text evidence="1">Belongs to the protein kinase superfamily. RIO-type Ser/Thr kinase family.</text>
</comment>
<keyword evidence="5" id="KW-0479">Metal-binding</keyword>
<dbReference type="SMART" id="SM00090">
    <property type="entry name" value="RIO"/>
    <property type="match status" value="1"/>
</dbReference>
<feature type="domain" description="Protein kinase" evidence="12">
    <location>
        <begin position="57"/>
        <end position="266"/>
    </location>
</feature>
<keyword evidence="4" id="KW-0808">Transferase</keyword>
<name>A0A832ZVT4_CALS0</name>
<evidence type="ECO:0000256" key="4">
    <source>
        <dbReference type="ARBA" id="ARBA00022679"/>
    </source>
</evidence>
<evidence type="ECO:0000259" key="12">
    <source>
        <dbReference type="PROSITE" id="PS50011"/>
    </source>
</evidence>
<dbReference type="InterPro" id="IPR051272">
    <property type="entry name" value="RIO-type_Ser/Thr_kinase"/>
</dbReference>
<dbReference type="PANTHER" id="PTHR45723">
    <property type="entry name" value="SERINE/THREONINE-PROTEIN KINASE RIO1"/>
    <property type="match status" value="1"/>
</dbReference>
<reference evidence="13" key="1">
    <citation type="journal article" date="2020" name="ISME J.">
        <title>Gammaproteobacteria mediating utilization of methyl-, sulfur- and petroleum organic compounds in deep ocean hydrothermal plumes.</title>
        <authorList>
            <person name="Zhou Z."/>
            <person name="Liu Y."/>
            <person name="Pan J."/>
            <person name="Cron B.R."/>
            <person name="Toner B.M."/>
            <person name="Anantharaman K."/>
            <person name="Breier J.A."/>
            <person name="Dick G.J."/>
            <person name="Li M."/>
        </authorList>
    </citation>
    <scope>NUCLEOTIDE SEQUENCE</scope>
    <source>
        <strain evidence="13">SZUA-1515</strain>
    </source>
</reference>
<dbReference type="AlphaFoldDB" id="A0A832ZVT4"/>
<keyword evidence="6" id="KW-0547">Nucleotide-binding</keyword>
<evidence type="ECO:0000256" key="10">
    <source>
        <dbReference type="ARBA" id="ARBA00047899"/>
    </source>
</evidence>
<dbReference type="EMBL" id="DQVM01000085">
    <property type="protein sequence ID" value="HIQ29799.1"/>
    <property type="molecule type" value="Genomic_DNA"/>
</dbReference>
<dbReference type="CDD" id="cd05145">
    <property type="entry name" value="RIO1_like"/>
    <property type="match status" value="1"/>
</dbReference>
<dbReference type="InterPro" id="IPR018934">
    <property type="entry name" value="RIO_dom"/>
</dbReference>
<keyword evidence="8" id="KW-0067">ATP-binding</keyword>
<evidence type="ECO:0000256" key="1">
    <source>
        <dbReference type="ARBA" id="ARBA00009196"/>
    </source>
</evidence>
<keyword evidence="7 13" id="KW-0418">Kinase</keyword>
<evidence type="ECO:0000256" key="5">
    <source>
        <dbReference type="ARBA" id="ARBA00022723"/>
    </source>
</evidence>
<dbReference type="InterPro" id="IPR011009">
    <property type="entry name" value="Kinase-like_dom_sf"/>
</dbReference>
<evidence type="ECO:0000256" key="8">
    <source>
        <dbReference type="ARBA" id="ARBA00022840"/>
    </source>
</evidence>
<dbReference type="Proteomes" id="UP000608579">
    <property type="component" value="Unassembled WGS sequence"/>
</dbReference>
<evidence type="ECO:0000256" key="11">
    <source>
        <dbReference type="ARBA" id="ARBA00048679"/>
    </source>
</evidence>